<comment type="subunit">
    <text evidence="3">Component of the nexin-dynein regulatory complex (N-DRC).</text>
</comment>
<comment type="subcellular location">
    <subcellularLocation>
        <location evidence="2">Cytoplasm</location>
        <location evidence="2">Cytoskeleton</location>
        <location evidence="2">Flagellum axoneme</location>
    </subcellularLocation>
</comment>
<evidence type="ECO:0000256" key="6">
    <source>
        <dbReference type="ARBA" id="ARBA00023054"/>
    </source>
</evidence>
<accession>A0A6G0XMU8</accession>
<feature type="region of interest" description="Disordered" evidence="13">
    <location>
        <begin position="204"/>
        <end position="238"/>
    </location>
</feature>
<feature type="coiled-coil region" evidence="12">
    <location>
        <begin position="84"/>
        <end position="193"/>
    </location>
</feature>
<gene>
    <name evidence="14" type="ORF">Ae201684_003300</name>
</gene>
<evidence type="ECO:0000256" key="4">
    <source>
        <dbReference type="ARBA" id="ARBA00022490"/>
    </source>
</evidence>
<comment type="function">
    <text evidence="1">Component of the nexin-dynein regulatory complex (N-DRC), a key regulator of ciliary/flagellar motility which maintains the alignment and integrity of the distal axoneme and regulates microtubule sliding in motile axonemes.</text>
</comment>
<feature type="region of interest" description="Disordered" evidence="13">
    <location>
        <begin position="1"/>
        <end position="58"/>
    </location>
</feature>
<keyword evidence="6 12" id="KW-0175">Coiled coil</keyword>
<evidence type="ECO:0000256" key="2">
    <source>
        <dbReference type="ARBA" id="ARBA00004611"/>
    </source>
</evidence>
<sequence length="238" mass="27294">MKRTCESARRTYDDGFDDETNREDGISFSEMGPKKDKKKGKDKKGAADDTTENGGVLTPEDQVKLLGCVNRSLQQQLADRHELAVRAMEAKRELQNRVSDLQRDFEAGKNDTFGITQDMTRQYKSMQEELLNRINALENTNTELRDQLELARVHLEDVKREKDSVIANKNSEIQELKAKMEEMAAEFGDMLKETLDRMRERIEISNTSYDNESGQPMMRRLDEFNLGGSPSKPIQPVK</sequence>
<keyword evidence="5" id="KW-0282">Flagellum</keyword>
<keyword evidence="15" id="KW-1185">Reference proteome</keyword>
<evidence type="ECO:0000256" key="7">
    <source>
        <dbReference type="ARBA" id="ARBA00023069"/>
    </source>
</evidence>
<protein>
    <recommendedName>
        <fullName evidence="11">Dynein regulatory complex protein 12</fullName>
    </recommendedName>
</protein>
<dbReference type="PANTHER" id="PTHR28656:SF1">
    <property type="entry name" value="COILED-COIL DOMAIN-CONTAINING PROTEIN 153"/>
    <property type="match status" value="1"/>
</dbReference>
<keyword evidence="7" id="KW-0969">Cilium</keyword>
<feature type="compositionally biased region" description="Polar residues" evidence="13">
    <location>
        <begin position="204"/>
        <end position="214"/>
    </location>
</feature>
<evidence type="ECO:0000256" key="11">
    <source>
        <dbReference type="ARBA" id="ARBA00044800"/>
    </source>
</evidence>
<evidence type="ECO:0000256" key="8">
    <source>
        <dbReference type="ARBA" id="ARBA00023212"/>
    </source>
</evidence>
<dbReference type="VEuPathDB" id="FungiDB:AeMF1_001576"/>
<keyword evidence="9" id="KW-0966">Cell projection</keyword>
<evidence type="ECO:0000313" key="15">
    <source>
        <dbReference type="Proteomes" id="UP000481153"/>
    </source>
</evidence>
<dbReference type="PANTHER" id="PTHR28656">
    <property type="entry name" value="COILED-COIL DOMAIN-CONTAINING PROTEIN 153"/>
    <property type="match status" value="1"/>
</dbReference>
<evidence type="ECO:0000256" key="13">
    <source>
        <dbReference type="SAM" id="MobiDB-lite"/>
    </source>
</evidence>
<evidence type="ECO:0000256" key="5">
    <source>
        <dbReference type="ARBA" id="ARBA00022846"/>
    </source>
</evidence>
<comment type="caution">
    <text evidence="14">The sequence shown here is derived from an EMBL/GenBank/DDBJ whole genome shotgun (WGS) entry which is preliminary data.</text>
</comment>
<proteinExistence type="inferred from homology"/>
<name>A0A6G0XMU8_9STRA</name>
<dbReference type="Proteomes" id="UP000481153">
    <property type="component" value="Unassembled WGS sequence"/>
</dbReference>
<evidence type="ECO:0000256" key="1">
    <source>
        <dbReference type="ARBA" id="ARBA00003029"/>
    </source>
</evidence>
<dbReference type="InterPro" id="IPR033585">
    <property type="entry name" value="DRC12-like"/>
</dbReference>
<evidence type="ECO:0000256" key="10">
    <source>
        <dbReference type="ARBA" id="ARBA00044754"/>
    </source>
</evidence>
<evidence type="ECO:0000256" key="9">
    <source>
        <dbReference type="ARBA" id="ARBA00023273"/>
    </source>
</evidence>
<evidence type="ECO:0000256" key="12">
    <source>
        <dbReference type="SAM" id="Coils"/>
    </source>
</evidence>
<comment type="similarity">
    <text evidence="10">Belongs to the DRC12 family.</text>
</comment>
<keyword evidence="4" id="KW-0963">Cytoplasm</keyword>
<keyword evidence="8" id="KW-0206">Cytoskeleton</keyword>
<reference evidence="14 15" key="1">
    <citation type="submission" date="2019-07" db="EMBL/GenBank/DDBJ databases">
        <title>Genomics analysis of Aphanomyces spp. identifies a new class of oomycete effector associated with host adaptation.</title>
        <authorList>
            <person name="Gaulin E."/>
        </authorList>
    </citation>
    <scope>NUCLEOTIDE SEQUENCE [LARGE SCALE GENOMIC DNA]</scope>
    <source>
        <strain evidence="14 15">ATCC 201684</strain>
    </source>
</reference>
<dbReference type="AlphaFoldDB" id="A0A6G0XMU8"/>
<dbReference type="EMBL" id="VJMJ01000036">
    <property type="protein sequence ID" value="KAF0741621.1"/>
    <property type="molecule type" value="Genomic_DNA"/>
</dbReference>
<evidence type="ECO:0000256" key="3">
    <source>
        <dbReference type="ARBA" id="ARBA00011248"/>
    </source>
</evidence>
<organism evidence="14 15">
    <name type="scientific">Aphanomyces euteiches</name>
    <dbReference type="NCBI Taxonomy" id="100861"/>
    <lineage>
        <taxon>Eukaryota</taxon>
        <taxon>Sar</taxon>
        <taxon>Stramenopiles</taxon>
        <taxon>Oomycota</taxon>
        <taxon>Saprolegniomycetes</taxon>
        <taxon>Saprolegniales</taxon>
        <taxon>Verrucalvaceae</taxon>
        <taxon>Aphanomyces</taxon>
    </lineage>
</organism>
<evidence type="ECO:0000313" key="14">
    <source>
        <dbReference type="EMBL" id="KAF0741621.1"/>
    </source>
</evidence>
<feature type="compositionally biased region" description="Basic and acidic residues" evidence="13">
    <location>
        <begin position="1"/>
        <end position="13"/>
    </location>
</feature>